<dbReference type="EMBL" id="RYZI01000251">
    <property type="protein sequence ID" value="RWA07557.1"/>
    <property type="molecule type" value="Genomic_DNA"/>
</dbReference>
<evidence type="ECO:0000313" key="2">
    <source>
        <dbReference type="Proteomes" id="UP000286045"/>
    </source>
</evidence>
<comment type="caution">
    <text evidence="1">The sequence shown here is derived from an EMBL/GenBank/DDBJ whole genome shotgun (WGS) entry which is preliminary data.</text>
</comment>
<proteinExistence type="predicted"/>
<accession>A0A439CZS5</accession>
<dbReference type="AlphaFoldDB" id="A0A439CZS5"/>
<sequence length="197" mass="21860">MESAIEDTTLSTISLLEGRLLRIEHLLYGSSINEPMTSAIRDLQDLEHRFVKLLQHIRVYGELLKLYKSNPTLFQSPPPSQPPPELSTEALRAIILSAAPSYPATASALTAISDTPIPDPAQSASLAALLPRMKGIEATQLAQASEIAELRARSEAAVRQWYQHDVMGYSNFVAGVESRVERVERAVRRVERTRDEI</sequence>
<gene>
    <name evidence="1" type="ORF">EKO27_g7552</name>
</gene>
<dbReference type="STRING" id="363999.A0A439CZS5"/>
<protein>
    <recommendedName>
        <fullName evidence="3">Nuclear distribution protein</fullName>
    </recommendedName>
</protein>
<reference evidence="1 2" key="1">
    <citation type="submission" date="2018-12" db="EMBL/GenBank/DDBJ databases">
        <title>Draft genome sequence of Xylaria grammica IHI A82.</title>
        <authorList>
            <person name="Buettner E."/>
            <person name="Kellner H."/>
        </authorList>
    </citation>
    <scope>NUCLEOTIDE SEQUENCE [LARGE SCALE GENOMIC DNA]</scope>
    <source>
        <strain evidence="1 2">IHI A82</strain>
    </source>
</reference>
<name>A0A439CZS5_9PEZI</name>
<dbReference type="Proteomes" id="UP000286045">
    <property type="component" value="Unassembled WGS sequence"/>
</dbReference>
<organism evidence="1 2">
    <name type="scientific">Xylaria grammica</name>
    <dbReference type="NCBI Taxonomy" id="363999"/>
    <lineage>
        <taxon>Eukaryota</taxon>
        <taxon>Fungi</taxon>
        <taxon>Dikarya</taxon>
        <taxon>Ascomycota</taxon>
        <taxon>Pezizomycotina</taxon>
        <taxon>Sordariomycetes</taxon>
        <taxon>Xylariomycetidae</taxon>
        <taxon>Xylariales</taxon>
        <taxon>Xylariaceae</taxon>
        <taxon>Xylaria</taxon>
    </lineage>
</organism>
<keyword evidence="2" id="KW-1185">Reference proteome</keyword>
<evidence type="ECO:0000313" key="1">
    <source>
        <dbReference type="EMBL" id="RWA07557.1"/>
    </source>
</evidence>
<evidence type="ECO:0008006" key="3">
    <source>
        <dbReference type="Google" id="ProtNLM"/>
    </source>
</evidence>